<name>A0ABW4T8W8_9ACTN</name>
<evidence type="ECO:0008006" key="3">
    <source>
        <dbReference type="Google" id="ProtNLM"/>
    </source>
</evidence>
<dbReference type="EMBL" id="JBHUFV010000061">
    <property type="protein sequence ID" value="MFD1937510.1"/>
    <property type="molecule type" value="Genomic_DNA"/>
</dbReference>
<gene>
    <name evidence="1" type="ORF">ACFSKW_39190</name>
</gene>
<dbReference type="Proteomes" id="UP001597368">
    <property type="component" value="Unassembled WGS sequence"/>
</dbReference>
<sequence>MFGYSDDLLAEITRFLAGTGAQRIGADTDVTDVPMAMGFERLGYRNFSIRLVLSAAS</sequence>
<organism evidence="1 2">
    <name type="scientific">Nonomuraea mangrovi</name>
    <dbReference type="NCBI Taxonomy" id="2316207"/>
    <lineage>
        <taxon>Bacteria</taxon>
        <taxon>Bacillati</taxon>
        <taxon>Actinomycetota</taxon>
        <taxon>Actinomycetes</taxon>
        <taxon>Streptosporangiales</taxon>
        <taxon>Streptosporangiaceae</taxon>
        <taxon>Nonomuraea</taxon>
    </lineage>
</organism>
<keyword evidence="2" id="KW-1185">Reference proteome</keyword>
<comment type="caution">
    <text evidence="1">The sequence shown here is derived from an EMBL/GenBank/DDBJ whole genome shotgun (WGS) entry which is preliminary data.</text>
</comment>
<evidence type="ECO:0000313" key="2">
    <source>
        <dbReference type="Proteomes" id="UP001597368"/>
    </source>
</evidence>
<reference evidence="2" key="1">
    <citation type="journal article" date="2019" name="Int. J. Syst. Evol. Microbiol.">
        <title>The Global Catalogue of Microorganisms (GCM) 10K type strain sequencing project: providing services to taxonomists for standard genome sequencing and annotation.</title>
        <authorList>
            <consortium name="The Broad Institute Genomics Platform"/>
            <consortium name="The Broad Institute Genome Sequencing Center for Infectious Disease"/>
            <person name="Wu L."/>
            <person name="Ma J."/>
        </authorList>
    </citation>
    <scope>NUCLEOTIDE SEQUENCE [LARGE SCALE GENOMIC DNA]</scope>
    <source>
        <strain evidence="2">ICMP 6774ER</strain>
    </source>
</reference>
<protein>
    <recommendedName>
        <fullName evidence="3">GNAT family N-acetyltransferase</fullName>
    </recommendedName>
</protein>
<dbReference type="RefSeq" id="WP_379578760.1">
    <property type="nucleotide sequence ID" value="NZ_JBHUFV010000061.1"/>
</dbReference>
<accession>A0ABW4T8W8</accession>
<evidence type="ECO:0000313" key="1">
    <source>
        <dbReference type="EMBL" id="MFD1937510.1"/>
    </source>
</evidence>
<proteinExistence type="predicted"/>